<reference evidence="3" key="1">
    <citation type="submission" date="2017-01" db="EMBL/GenBank/DDBJ databases">
        <authorList>
            <person name="Wang Y."/>
            <person name="White M."/>
            <person name="Kvist S."/>
            <person name="Moncalvo J.-M."/>
        </authorList>
    </citation>
    <scope>NUCLEOTIDE SEQUENCE [LARGE SCALE GENOMIC DNA]</scope>
    <source>
        <strain evidence="3">ID-206-W2</strain>
    </source>
</reference>
<gene>
    <name evidence="2" type="ORF">AYI69_g9262</name>
</gene>
<keyword evidence="3" id="KW-1185">Reference proteome</keyword>
<organism evidence="2 3">
    <name type="scientific">Smittium culicis</name>
    <dbReference type="NCBI Taxonomy" id="133412"/>
    <lineage>
        <taxon>Eukaryota</taxon>
        <taxon>Fungi</taxon>
        <taxon>Fungi incertae sedis</taxon>
        <taxon>Zoopagomycota</taxon>
        <taxon>Kickxellomycotina</taxon>
        <taxon>Harpellomycetes</taxon>
        <taxon>Harpellales</taxon>
        <taxon>Legeriomycetaceae</taxon>
        <taxon>Smittium</taxon>
    </lineage>
</organism>
<evidence type="ECO:0000256" key="1">
    <source>
        <dbReference type="SAM" id="MobiDB-lite"/>
    </source>
</evidence>
<protein>
    <submittedName>
        <fullName evidence="2">Uncharacterized protein</fullName>
    </submittedName>
</protein>
<dbReference type="AlphaFoldDB" id="A0A1R1XDW4"/>
<accession>A0A1R1XDW4</accession>
<name>A0A1R1XDW4_9FUNG</name>
<evidence type="ECO:0000313" key="2">
    <source>
        <dbReference type="EMBL" id="OMJ12796.1"/>
    </source>
</evidence>
<sequence length="142" mass="15691">MNYSPPTLNENITSAAKKTDATLYGIQIALAQATRPLDNFVYRNPRKRDEANSSQYCNKYFSEPDGECIPGHEHSGKATTAGGNNDKTIIRPITIGQGDRYNKASQEDQTSQALSRAPAVRSIPKSSQYHRNGADSTIWPKF</sequence>
<dbReference type="EMBL" id="LSSM01005386">
    <property type="protein sequence ID" value="OMJ12796.1"/>
    <property type="molecule type" value="Genomic_DNA"/>
</dbReference>
<proteinExistence type="predicted"/>
<feature type="region of interest" description="Disordered" evidence="1">
    <location>
        <begin position="96"/>
        <end position="142"/>
    </location>
</feature>
<comment type="caution">
    <text evidence="2">The sequence shown here is derived from an EMBL/GenBank/DDBJ whole genome shotgun (WGS) entry which is preliminary data.</text>
</comment>
<dbReference type="Proteomes" id="UP000187429">
    <property type="component" value="Unassembled WGS sequence"/>
</dbReference>
<evidence type="ECO:0000313" key="3">
    <source>
        <dbReference type="Proteomes" id="UP000187429"/>
    </source>
</evidence>